<sequence length="259" mass="27845">MESSTSAVGEQLRAWRTRRRLSQLDLALDAEISARHLSFVETGRSRPSREILMRLTERLAVPARERNHILVAAGFAPALPERSLDDPALADARHAVELVLKAHEPFPALAVDRHWQLVSANAGLAPLLAGVAPHLLEPPVNVLRVSLHPEGVAPRIANLPEWRGHIFHRLEAQIDASADAGLARLLEELRAYPGGAAHGTGGLGGVAVPFVLKSEAGELSFLSITSMFGTPIDITLAELAIETFLPANARTAELLGSRS</sequence>
<dbReference type="CDD" id="cd00093">
    <property type="entry name" value="HTH_XRE"/>
    <property type="match status" value="1"/>
</dbReference>
<dbReference type="AlphaFoldDB" id="A0A2U2IZF4"/>
<reference evidence="2 3" key="1">
    <citation type="submission" date="2018-05" db="EMBL/GenBank/DDBJ databases">
        <title>Genome of Sphingosinicella humi QZX222.</title>
        <authorList>
            <person name="Qiao Z."/>
            <person name="Wang G."/>
        </authorList>
    </citation>
    <scope>NUCLEOTIDE SEQUENCE [LARGE SCALE GENOMIC DNA]</scope>
    <source>
        <strain evidence="2 3">QZX222</strain>
    </source>
</reference>
<gene>
    <name evidence="2" type="ORF">DF286_00180</name>
</gene>
<dbReference type="InterPro" id="IPR001387">
    <property type="entry name" value="Cro/C1-type_HTH"/>
</dbReference>
<keyword evidence="3" id="KW-1185">Reference proteome</keyword>
<dbReference type="InterPro" id="IPR010982">
    <property type="entry name" value="Lambda_DNA-bd_dom_sf"/>
</dbReference>
<dbReference type="PANTHER" id="PTHR35010:SF4">
    <property type="entry name" value="BLL5781 PROTEIN"/>
    <property type="match status" value="1"/>
</dbReference>
<dbReference type="RefSeq" id="WP_109269599.1">
    <property type="nucleotide sequence ID" value="NZ_QFFF01000001.1"/>
</dbReference>
<name>A0A2U2IZF4_9SPHN</name>
<dbReference type="Gene3D" id="1.10.260.40">
    <property type="entry name" value="lambda repressor-like DNA-binding domains"/>
    <property type="match status" value="1"/>
</dbReference>
<dbReference type="SMART" id="SM00530">
    <property type="entry name" value="HTH_XRE"/>
    <property type="match status" value="1"/>
</dbReference>
<dbReference type="PANTHER" id="PTHR35010">
    <property type="entry name" value="BLL4672 PROTEIN-RELATED"/>
    <property type="match status" value="1"/>
</dbReference>
<dbReference type="OrthoDB" id="9785973at2"/>
<dbReference type="Pfam" id="PF13560">
    <property type="entry name" value="HTH_31"/>
    <property type="match status" value="1"/>
</dbReference>
<protein>
    <submittedName>
        <fullName evidence="2">Transcriptional regulator</fullName>
    </submittedName>
</protein>
<proteinExistence type="predicted"/>
<evidence type="ECO:0000313" key="3">
    <source>
        <dbReference type="Proteomes" id="UP000245916"/>
    </source>
</evidence>
<comment type="caution">
    <text evidence="2">The sequence shown here is derived from an EMBL/GenBank/DDBJ whole genome shotgun (WGS) entry which is preliminary data.</text>
</comment>
<evidence type="ECO:0000259" key="1">
    <source>
        <dbReference type="PROSITE" id="PS50943"/>
    </source>
</evidence>
<evidence type="ECO:0000313" key="2">
    <source>
        <dbReference type="EMBL" id="PWG01459.1"/>
    </source>
</evidence>
<organism evidence="2 3">
    <name type="scientific">Allosphingosinicella humi</name>
    <dbReference type="NCBI Taxonomy" id="2068657"/>
    <lineage>
        <taxon>Bacteria</taxon>
        <taxon>Pseudomonadati</taxon>
        <taxon>Pseudomonadota</taxon>
        <taxon>Alphaproteobacteria</taxon>
        <taxon>Sphingomonadales</taxon>
        <taxon>Sphingomonadaceae</taxon>
        <taxon>Allosphingosinicella</taxon>
    </lineage>
</organism>
<dbReference type="Proteomes" id="UP000245916">
    <property type="component" value="Unassembled WGS sequence"/>
</dbReference>
<accession>A0A2U2IZF4</accession>
<dbReference type="PROSITE" id="PS50943">
    <property type="entry name" value="HTH_CROC1"/>
    <property type="match status" value="1"/>
</dbReference>
<dbReference type="InterPro" id="IPR041413">
    <property type="entry name" value="MLTR_LBD"/>
</dbReference>
<dbReference type="GO" id="GO:0003677">
    <property type="term" value="F:DNA binding"/>
    <property type="evidence" value="ECO:0007669"/>
    <property type="project" value="InterPro"/>
</dbReference>
<dbReference type="SUPFAM" id="SSF47413">
    <property type="entry name" value="lambda repressor-like DNA-binding domains"/>
    <property type="match status" value="1"/>
</dbReference>
<feature type="domain" description="HTH cro/C1-type" evidence="1">
    <location>
        <begin position="12"/>
        <end position="66"/>
    </location>
</feature>
<dbReference type="EMBL" id="QFFF01000001">
    <property type="protein sequence ID" value="PWG01459.1"/>
    <property type="molecule type" value="Genomic_DNA"/>
</dbReference>
<dbReference type="Pfam" id="PF17765">
    <property type="entry name" value="MLTR_LBD"/>
    <property type="match status" value="1"/>
</dbReference>